<dbReference type="CDD" id="cd00761">
    <property type="entry name" value="Glyco_tranf_GTA_type"/>
    <property type="match status" value="1"/>
</dbReference>
<feature type="domain" description="Glycosyltransferase 2-like" evidence="1">
    <location>
        <begin position="1502"/>
        <end position="1609"/>
    </location>
</feature>
<dbReference type="Proteomes" id="UP001597299">
    <property type="component" value="Unassembled WGS sequence"/>
</dbReference>
<dbReference type="GO" id="GO:0016757">
    <property type="term" value="F:glycosyltransferase activity"/>
    <property type="evidence" value="ECO:0007669"/>
    <property type="project" value="UniProtKB-KW"/>
</dbReference>
<proteinExistence type="predicted"/>
<dbReference type="Gene3D" id="3.90.550.10">
    <property type="entry name" value="Spore Coat Polysaccharide Biosynthesis Protein SpsA, Chain A"/>
    <property type="match status" value="1"/>
</dbReference>
<protein>
    <submittedName>
        <fullName evidence="2">Glycosyltransferase</fullName>
        <ecNumber evidence="2">2.4.-.-</ecNumber>
    </submittedName>
</protein>
<dbReference type="Pfam" id="PF00535">
    <property type="entry name" value="Glycos_transf_2"/>
    <property type="match status" value="1"/>
</dbReference>
<dbReference type="InterPro" id="IPR001173">
    <property type="entry name" value="Glyco_trans_2-like"/>
</dbReference>
<keyword evidence="3" id="KW-1185">Reference proteome</keyword>
<dbReference type="InterPro" id="IPR050834">
    <property type="entry name" value="Glycosyltransf_2"/>
</dbReference>
<keyword evidence="2" id="KW-0808">Transferase</keyword>
<evidence type="ECO:0000259" key="1">
    <source>
        <dbReference type="Pfam" id="PF00535"/>
    </source>
</evidence>
<accession>A0ABW4YVS4</accession>
<dbReference type="PANTHER" id="PTHR43685">
    <property type="entry name" value="GLYCOSYLTRANSFERASE"/>
    <property type="match status" value="1"/>
</dbReference>
<dbReference type="EMBL" id="JBHUHD010000001">
    <property type="protein sequence ID" value="MFD2140378.1"/>
    <property type="molecule type" value="Genomic_DNA"/>
</dbReference>
<dbReference type="EC" id="2.4.-.-" evidence="2"/>
<organism evidence="2 3">
    <name type="scientific">Ancylobacter oerskovii</name>
    <dbReference type="NCBI Taxonomy" id="459519"/>
    <lineage>
        <taxon>Bacteria</taxon>
        <taxon>Pseudomonadati</taxon>
        <taxon>Pseudomonadota</taxon>
        <taxon>Alphaproteobacteria</taxon>
        <taxon>Hyphomicrobiales</taxon>
        <taxon>Xanthobacteraceae</taxon>
        <taxon>Ancylobacter</taxon>
    </lineage>
</organism>
<keyword evidence="2" id="KW-0328">Glycosyltransferase</keyword>
<evidence type="ECO:0000313" key="2">
    <source>
        <dbReference type="EMBL" id="MFD2140378.1"/>
    </source>
</evidence>
<evidence type="ECO:0000313" key="3">
    <source>
        <dbReference type="Proteomes" id="UP001597299"/>
    </source>
</evidence>
<comment type="caution">
    <text evidence="2">The sequence shown here is derived from an EMBL/GenBank/DDBJ whole genome shotgun (WGS) entry which is preliminary data.</text>
</comment>
<gene>
    <name evidence="2" type="ORF">ACFSNC_08215</name>
</gene>
<dbReference type="InterPro" id="IPR029044">
    <property type="entry name" value="Nucleotide-diphossugar_trans"/>
</dbReference>
<sequence>MLIKGDVNGVRPTGEIWGWLLDADSPDTSLIVRISIAGYEFEIPADVHRPDIAKGFGGHGNHGFVFVPPPSIPPGQHEIEIIAAADGSVVPRGQFTLNVGERDGRLRARIATFTAERITGWAYDSEDLGQSLVLQMFVDHKPTRDVACDVVRKDVDGQAGTALRVGFHTGLPLEYWDGETHRLTLKESKSGRLIHDGWLRTDKAKFTVKGRTFYGEVAEFGPAGVSGWVTDMDRPLTVELEIDGILVDRQEAAQSVQLDTRRSAGFRFHALPAGIFDDAEHRFAVYVLAGERVALGSKKLKLSRTDAPSLTGEVQPAAEGRLAGWAIEVTAPEQPVELSLVVDGVEVQTVATRPAGEPRGRFEFSLPATATADSWLTSRIEIANLARGLTLALGSRQPVLDSLVARLETDAKGEVVLVLTSGAPIPSGVTAELLEDQTPRHGVELAVEENPFTARGRLGRIDAGKALSRLTHLRIGAHVLALAGAPAGAEVAPPPQGSPGRVPANALPVLSPRVRQRLSDLARGAATPEGDVARPDFAGVWRFAPPAIVEGWAVDLSNPADPLEIELLVDGAPVLRGFASLPTQPREAQFKFELPVGFRFDLSSLNLRKSSLALVEARIVGGGALVPDRPQVVDLASIRVTVGRVGEIDALVSAGKVAEAWLVARSIARGGGRAALHRFLALDFALRTRWHDYEAFLAQWAEGAARAFVAALTESWRLRVIEAQVDGTDLAGRGDLPAVYAPLLAAVAPAQPVAAPAAFDAAGLWTSLAQLPTDDEGGPAPGEVAILVPRAAPDAGERAHLAALAGLGCRVIATAEAPDQEAGALARFVEASAKGCRCFVVLREPRRLPVPALGYWPRLLAAGGAGIGSAVALAPAPADLVSTGNLPRTPDGAVRICADVRSAVEALAGETLPLAAAAWAGPEFPVGVETVPVTASAGPSCIVVHDFAAGAELALPAGARVVALASMAEADGLWSGLLADGVSPATPVVAMTRAYGYPADYVSRCRREFIMAGERSVATSALRYAPASGEFSLSANSAVPTCFLGLRERGCYRLSDLVETARRFDAKEAAGIVMATEHPFRVVGEGDSALALVNDAAARPLLRHFAESVTAREMGFAAHVLENWAGAAEAAGMMQPPVHVDDVALVSALGLGAEASGELARAPDFFTRLQGCARRGHLAAVEAYLRDRLARPAELPALDDEAILGLLECCKAVGLQEVAGRAFGLHVAGLAARSPDLVLPLFEAVAMALPPADITAVLMASAAEVLLQPHDRAVARLVAACGRYASARSMALLVGMIERSPHRGVLDDPEVGSLIGAALAGVDADQLPLEYRNDEDAAVRFTPSLPDRLIAALLAGDAPRFTRLVNMHFAEHRDAGQLLAQLRTYTYEISRLGIPAGAIRYPAGASPERMLALAILFDDRVAIRHFDGAGIDSLESTNDANGIVAASYHRNMRPLERALARWGLDYGVAPLSFAGEDIVGLFENFARQPLPPPAEEEPGRISVIVTVYNPDPVLLAASLDSLARQTYRDIEIILVDDASDEVDPEAIEQLATCDPRIRFLRLPRNSGPYVARNRALEIATGAFVAIHDGDDYAHPQRLEVQARALARSPILKLCTTAHLRIDRLARLQFEHTLELLGDGTMTSMFRREVFEVIGGFAPVRSRGDVEFRERLEAAYGAHAHVQVECPLTYCFATPASLSNAVNRTLPGYLALFRDAFARRVRVPVLGGRRVDEVADGVPIPWPLRAQNLLS</sequence>
<dbReference type="SUPFAM" id="SSF53448">
    <property type="entry name" value="Nucleotide-diphospho-sugar transferases"/>
    <property type="match status" value="1"/>
</dbReference>
<name>A0ABW4YVS4_9HYPH</name>
<reference evidence="3" key="1">
    <citation type="journal article" date="2019" name="Int. J. Syst. Evol. Microbiol.">
        <title>The Global Catalogue of Microorganisms (GCM) 10K type strain sequencing project: providing services to taxonomists for standard genome sequencing and annotation.</title>
        <authorList>
            <consortium name="The Broad Institute Genomics Platform"/>
            <consortium name="The Broad Institute Genome Sequencing Center for Infectious Disease"/>
            <person name="Wu L."/>
            <person name="Ma J."/>
        </authorList>
    </citation>
    <scope>NUCLEOTIDE SEQUENCE [LARGE SCALE GENOMIC DNA]</scope>
    <source>
        <strain evidence="3">CCM 7435</strain>
    </source>
</reference>
<dbReference type="PANTHER" id="PTHR43685:SF2">
    <property type="entry name" value="GLYCOSYLTRANSFERASE 2-LIKE DOMAIN-CONTAINING PROTEIN"/>
    <property type="match status" value="1"/>
</dbReference>
<dbReference type="RefSeq" id="WP_213353049.1">
    <property type="nucleotide sequence ID" value="NZ_JAHBGB010000031.1"/>
</dbReference>